<dbReference type="Gene3D" id="3.90.320.10">
    <property type="match status" value="1"/>
</dbReference>
<dbReference type="InterPro" id="IPR011335">
    <property type="entry name" value="Restrct_endonuc-II-like"/>
</dbReference>
<feature type="domain" description="PD-(D/E)XK endonuclease-like" evidence="1">
    <location>
        <begin position="142"/>
        <end position="241"/>
    </location>
</feature>
<protein>
    <recommendedName>
        <fullName evidence="1">PD-(D/E)XK endonuclease-like domain-containing protein</fullName>
    </recommendedName>
</protein>
<sequence length="285" mass="33759">MELKATLSNYNSHERDKFLVFDEPRHKYSVTTDPKSFYTSVTTFNHGHFPKFNADEVIENMMKGKNWNPENKYWGLTPTEIKALWKQNSDAVSGAGTDLHYNIECFMNQDLPKGYTHRDLLEKYEAQIKSGIIKPFNDSEEWEYFLQFIRASPRFKPYRTEWMIYDEELKIAGAIDMVYENPDGTLSIYDWKRSKEITKTNGFNKYAVTEEIEHIPDTNFWHYSLQLNTYKAILERKYGKIITDLYLVRLHPLNNPKKTFELIKCASLDKEVSDLFQVRKKNLNK</sequence>
<reference evidence="2" key="1">
    <citation type="journal article" date="2020" name="Nature">
        <title>Giant virus diversity and host interactions through global metagenomics.</title>
        <authorList>
            <person name="Schulz F."/>
            <person name="Roux S."/>
            <person name="Paez-Espino D."/>
            <person name="Jungbluth S."/>
            <person name="Walsh D.A."/>
            <person name="Denef V.J."/>
            <person name="McMahon K.D."/>
            <person name="Konstantinidis K.T."/>
            <person name="Eloe-Fadrosh E.A."/>
            <person name="Kyrpides N.C."/>
            <person name="Woyke T."/>
        </authorList>
    </citation>
    <scope>NUCLEOTIDE SEQUENCE</scope>
    <source>
        <strain evidence="2">GVMAG-M-3300023174-130</strain>
    </source>
</reference>
<dbReference type="Pfam" id="PF12705">
    <property type="entry name" value="PDDEXK_1"/>
    <property type="match status" value="1"/>
</dbReference>
<dbReference type="EMBL" id="MN739553">
    <property type="protein sequence ID" value="QHT12945.1"/>
    <property type="molecule type" value="Genomic_DNA"/>
</dbReference>
<organism evidence="2">
    <name type="scientific">viral metagenome</name>
    <dbReference type="NCBI Taxonomy" id="1070528"/>
    <lineage>
        <taxon>unclassified sequences</taxon>
        <taxon>metagenomes</taxon>
        <taxon>organismal metagenomes</taxon>
    </lineage>
</organism>
<dbReference type="InterPro" id="IPR011604">
    <property type="entry name" value="PDDEXK-like_dom_sf"/>
</dbReference>
<dbReference type="SUPFAM" id="SSF52980">
    <property type="entry name" value="Restriction endonuclease-like"/>
    <property type="match status" value="1"/>
</dbReference>
<dbReference type="AlphaFoldDB" id="A0A6C0DBF4"/>
<proteinExistence type="predicted"/>
<evidence type="ECO:0000313" key="2">
    <source>
        <dbReference type="EMBL" id="QHT12945.1"/>
    </source>
</evidence>
<evidence type="ECO:0000259" key="1">
    <source>
        <dbReference type="Pfam" id="PF12705"/>
    </source>
</evidence>
<dbReference type="InterPro" id="IPR038726">
    <property type="entry name" value="PDDEXK_AddAB-type"/>
</dbReference>
<name>A0A6C0DBF4_9ZZZZ</name>
<accession>A0A6C0DBF4</accession>